<dbReference type="SMART" id="SM00847">
    <property type="entry name" value="HA2"/>
    <property type="match status" value="1"/>
</dbReference>
<dbReference type="AlphaFoldDB" id="A0A6G0W324"/>
<dbReference type="SUPFAM" id="SSF52540">
    <property type="entry name" value="P-loop containing nucleoside triphosphate hydrolases"/>
    <property type="match status" value="1"/>
</dbReference>
<dbReference type="InterPro" id="IPR007502">
    <property type="entry name" value="Helicase-assoc_dom"/>
</dbReference>
<sequence>IKNTTLNSYNNNYFLHRLLAGKTPNNLKGAIYALGVLNHKGDITKLGRRMAEFPLDPMMYKCSEEIASIAAMLNVNSAIFYRPNDKLILVDTAHRNFFSQNGDHLALLKIYNQWVNTDSSTNWCYENFIQHRLMRRARDVRDQLVGLKQRVEMEVVSNPTETVNIRKVCNYNFNCYYYSAAKNQCLHRNDVENGTSNNCNIFHGIRLSVDTTIPRTLGKTTLHFKMCCITHVLGVGMCSDMLVKFIGHGK</sequence>
<feature type="non-terminal residue" evidence="5">
    <location>
        <position position="1"/>
    </location>
</feature>
<keyword evidence="6" id="KW-1185">Reference proteome</keyword>
<feature type="domain" description="Helicase-associated" evidence="4">
    <location>
        <begin position="29"/>
        <end position="108"/>
    </location>
</feature>
<evidence type="ECO:0000256" key="2">
    <source>
        <dbReference type="ARBA" id="ARBA00022840"/>
    </source>
</evidence>
<organism evidence="5 6">
    <name type="scientific">Aphis craccivora</name>
    <name type="common">Cowpea aphid</name>
    <dbReference type="NCBI Taxonomy" id="307492"/>
    <lineage>
        <taxon>Eukaryota</taxon>
        <taxon>Metazoa</taxon>
        <taxon>Ecdysozoa</taxon>
        <taxon>Arthropoda</taxon>
        <taxon>Hexapoda</taxon>
        <taxon>Insecta</taxon>
        <taxon>Pterygota</taxon>
        <taxon>Neoptera</taxon>
        <taxon>Paraneoptera</taxon>
        <taxon>Hemiptera</taxon>
        <taxon>Sternorrhyncha</taxon>
        <taxon>Aphidomorpha</taxon>
        <taxon>Aphidoidea</taxon>
        <taxon>Aphididae</taxon>
        <taxon>Aphidini</taxon>
        <taxon>Aphis</taxon>
        <taxon>Aphis</taxon>
    </lineage>
</organism>
<dbReference type="Proteomes" id="UP000478052">
    <property type="component" value="Unassembled WGS sequence"/>
</dbReference>
<dbReference type="InterPro" id="IPR048333">
    <property type="entry name" value="HA2_WH"/>
</dbReference>
<dbReference type="InterPro" id="IPR027417">
    <property type="entry name" value="P-loop_NTPase"/>
</dbReference>
<evidence type="ECO:0000313" key="5">
    <source>
        <dbReference type="EMBL" id="KAF0721377.1"/>
    </source>
</evidence>
<accession>A0A6G0W324</accession>
<evidence type="ECO:0000313" key="6">
    <source>
        <dbReference type="Proteomes" id="UP000478052"/>
    </source>
</evidence>
<dbReference type="GO" id="GO:0071013">
    <property type="term" value="C:catalytic step 2 spliceosome"/>
    <property type="evidence" value="ECO:0007669"/>
    <property type="project" value="TreeGrafter"/>
</dbReference>
<dbReference type="OrthoDB" id="10253254at2759"/>
<gene>
    <name evidence="5" type="ORF">FWK35_00026156</name>
</gene>
<name>A0A6G0W324_APHCR</name>
<comment type="caution">
    <text evidence="5">The sequence shown here is derived from an EMBL/GenBank/DDBJ whole genome shotgun (WGS) entry which is preliminary data.</text>
</comment>
<feature type="non-terminal residue" evidence="5">
    <location>
        <position position="250"/>
    </location>
</feature>
<keyword evidence="1" id="KW-0547">Nucleotide-binding</keyword>
<dbReference type="PANTHER" id="PTHR18934">
    <property type="entry name" value="ATP-DEPENDENT RNA HELICASE"/>
    <property type="match status" value="1"/>
</dbReference>
<evidence type="ECO:0000256" key="1">
    <source>
        <dbReference type="ARBA" id="ARBA00022741"/>
    </source>
</evidence>
<dbReference type="Gene3D" id="1.20.120.1080">
    <property type="match status" value="1"/>
</dbReference>
<dbReference type="PANTHER" id="PTHR18934:SF83">
    <property type="entry name" value="PRE-MRNA-SPLICING FACTOR ATP-DEPENDENT RNA HELICASE DHX16"/>
    <property type="match status" value="1"/>
</dbReference>
<dbReference type="GO" id="GO:0005524">
    <property type="term" value="F:ATP binding"/>
    <property type="evidence" value="ECO:0007669"/>
    <property type="project" value="UniProtKB-KW"/>
</dbReference>
<protein>
    <submittedName>
        <fullName evidence="5">Pre-mRNA-splicing factor ATP-dependent RNA helicase DHX16</fullName>
    </submittedName>
</protein>
<reference evidence="5 6" key="1">
    <citation type="submission" date="2019-08" db="EMBL/GenBank/DDBJ databases">
        <title>Whole genome of Aphis craccivora.</title>
        <authorList>
            <person name="Voronova N.V."/>
            <person name="Shulinski R.S."/>
            <person name="Bandarenka Y.V."/>
            <person name="Zhorov D.G."/>
            <person name="Warner D."/>
        </authorList>
    </citation>
    <scope>NUCLEOTIDE SEQUENCE [LARGE SCALE GENOMIC DNA]</scope>
    <source>
        <strain evidence="5">180601</strain>
        <tissue evidence="5">Whole Body</tissue>
    </source>
</reference>
<keyword evidence="2" id="KW-0067">ATP-binding</keyword>
<dbReference type="Pfam" id="PF04408">
    <property type="entry name" value="WHD_HA2"/>
    <property type="match status" value="1"/>
</dbReference>
<dbReference type="EMBL" id="VUJU01009205">
    <property type="protein sequence ID" value="KAF0721377.1"/>
    <property type="molecule type" value="Genomic_DNA"/>
</dbReference>
<dbReference type="GO" id="GO:0003724">
    <property type="term" value="F:RNA helicase activity"/>
    <property type="evidence" value="ECO:0007669"/>
    <property type="project" value="UniProtKB-EC"/>
</dbReference>
<keyword evidence="5" id="KW-0378">Hydrolase</keyword>
<evidence type="ECO:0000259" key="4">
    <source>
        <dbReference type="SMART" id="SM00847"/>
    </source>
</evidence>
<proteinExistence type="predicted"/>
<evidence type="ECO:0000256" key="3">
    <source>
        <dbReference type="ARBA" id="ARBA00047984"/>
    </source>
</evidence>
<keyword evidence="5" id="KW-0347">Helicase</keyword>
<comment type="catalytic activity">
    <reaction evidence="3">
        <text>ATP + H2O = ADP + phosphate + H(+)</text>
        <dbReference type="Rhea" id="RHEA:13065"/>
        <dbReference type="ChEBI" id="CHEBI:15377"/>
        <dbReference type="ChEBI" id="CHEBI:15378"/>
        <dbReference type="ChEBI" id="CHEBI:30616"/>
        <dbReference type="ChEBI" id="CHEBI:43474"/>
        <dbReference type="ChEBI" id="CHEBI:456216"/>
        <dbReference type="EC" id="3.6.4.13"/>
    </reaction>
</comment>
<dbReference type="GO" id="GO:0003723">
    <property type="term" value="F:RNA binding"/>
    <property type="evidence" value="ECO:0007669"/>
    <property type="project" value="TreeGrafter"/>
</dbReference>
<dbReference type="Pfam" id="PF21010">
    <property type="entry name" value="HA2_C"/>
    <property type="match status" value="1"/>
</dbReference>